<comment type="caution">
    <text evidence="1">The sequence shown here is derived from an EMBL/GenBank/DDBJ whole genome shotgun (WGS) entry which is preliminary data.</text>
</comment>
<sequence length="68" mass="7612">MKLETPSSISDEMILAPYEIANRIEATWGLDAEGEIRGLAKQQRDIENHWAIGGPANTSRWYAKILAL</sequence>
<keyword evidence="2" id="KW-1185">Reference proteome</keyword>
<gene>
    <name evidence="1" type="ORF">PG994_001028</name>
</gene>
<name>A0ABR1WR90_9PEZI</name>
<accession>A0ABR1WR90</accession>
<dbReference type="RefSeq" id="XP_066720578.1">
    <property type="nucleotide sequence ID" value="XM_066852437.1"/>
</dbReference>
<protein>
    <submittedName>
        <fullName evidence="1">FAD/NAD(P)-binding domain-containing protein</fullName>
    </submittedName>
</protein>
<evidence type="ECO:0000313" key="2">
    <source>
        <dbReference type="Proteomes" id="UP001480595"/>
    </source>
</evidence>
<evidence type="ECO:0000313" key="1">
    <source>
        <dbReference type="EMBL" id="KAK8086054.1"/>
    </source>
</evidence>
<dbReference type="Proteomes" id="UP001480595">
    <property type="component" value="Unassembled WGS sequence"/>
</dbReference>
<dbReference type="GeneID" id="92085500"/>
<organism evidence="1 2">
    <name type="scientific">Apiospora phragmitis</name>
    <dbReference type="NCBI Taxonomy" id="2905665"/>
    <lineage>
        <taxon>Eukaryota</taxon>
        <taxon>Fungi</taxon>
        <taxon>Dikarya</taxon>
        <taxon>Ascomycota</taxon>
        <taxon>Pezizomycotina</taxon>
        <taxon>Sordariomycetes</taxon>
        <taxon>Xylariomycetidae</taxon>
        <taxon>Amphisphaeriales</taxon>
        <taxon>Apiosporaceae</taxon>
        <taxon>Apiospora</taxon>
    </lineage>
</organism>
<reference evidence="1 2" key="1">
    <citation type="submission" date="2023-01" db="EMBL/GenBank/DDBJ databases">
        <title>Analysis of 21 Apiospora genomes using comparative genomics revels a genus with tremendous synthesis potential of carbohydrate active enzymes and secondary metabolites.</title>
        <authorList>
            <person name="Sorensen T."/>
        </authorList>
    </citation>
    <scope>NUCLEOTIDE SEQUENCE [LARGE SCALE GENOMIC DNA]</scope>
    <source>
        <strain evidence="1 2">CBS 135458</strain>
    </source>
</reference>
<proteinExistence type="predicted"/>
<dbReference type="EMBL" id="JAQQWL010000002">
    <property type="protein sequence ID" value="KAK8086054.1"/>
    <property type="molecule type" value="Genomic_DNA"/>
</dbReference>